<gene>
    <name evidence="1" type="ORF">A1359_02190</name>
</gene>
<dbReference type="EMBL" id="LUUI01000171">
    <property type="protein sequence ID" value="OAI09349.1"/>
    <property type="molecule type" value="Genomic_DNA"/>
</dbReference>
<proteinExistence type="predicted"/>
<evidence type="ECO:0008006" key="3">
    <source>
        <dbReference type="Google" id="ProtNLM"/>
    </source>
</evidence>
<protein>
    <recommendedName>
        <fullName evidence="3">Addiction module toxin RelE</fullName>
    </recommendedName>
</protein>
<evidence type="ECO:0000313" key="1">
    <source>
        <dbReference type="EMBL" id="OAI09349.1"/>
    </source>
</evidence>
<dbReference type="OrthoDB" id="3233388at2"/>
<comment type="caution">
    <text evidence="1">The sequence shown here is derived from an EMBL/GenBank/DDBJ whole genome shotgun (WGS) entry which is preliminary data.</text>
</comment>
<dbReference type="STRING" id="980561.A1359_02190"/>
<reference evidence="1 2" key="1">
    <citation type="submission" date="2016-03" db="EMBL/GenBank/DDBJ databases">
        <authorList>
            <person name="Ploux O."/>
        </authorList>
    </citation>
    <scope>NUCLEOTIDE SEQUENCE [LARGE SCALE GENOMIC DNA]</scope>
    <source>
        <strain evidence="1 2">R-45370</strain>
    </source>
</reference>
<keyword evidence="2" id="KW-1185">Reference proteome</keyword>
<sequence length="109" mass="12619">MTWSIETLNATVDEEIEALPVDMRARLVRIAELIATVGLENVREPHIKHLEGSLWEMRLKGKDGISRALYVTTRKKRVVIVRVFIKKTEKTPRREIEIALTRAKEVQND</sequence>
<dbReference type="InterPro" id="IPR009241">
    <property type="entry name" value="HigB-like"/>
</dbReference>
<organism evidence="1 2">
    <name type="scientific">Methylomonas lenta</name>
    <dbReference type="NCBI Taxonomy" id="980561"/>
    <lineage>
        <taxon>Bacteria</taxon>
        <taxon>Pseudomonadati</taxon>
        <taxon>Pseudomonadota</taxon>
        <taxon>Gammaproteobacteria</taxon>
        <taxon>Methylococcales</taxon>
        <taxon>Methylococcaceae</taxon>
        <taxon>Methylomonas</taxon>
    </lineage>
</organism>
<dbReference type="Pfam" id="PF05973">
    <property type="entry name" value="Gp49"/>
    <property type="match status" value="1"/>
</dbReference>
<dbReference type="RefSeq" id="WP_066988295.1">
    <property type="nucleotide sequence ID" value="NZ_LUUI01000171.1"/>
</dbReference>
<evidence type="ECO:0000313" key="2">
    <source>
        <dbReference type="Proteomes" id="UP000078476"/>
    </source>
</evidence>
<dbReference type="Proteomes" id="UP000078476">
    <property type="component" value="Unassembled WGS sequence"/>
</dbReference>
<dbReference type="AlphaFoldDB" id="A0A177MWT3"/>
<accession>A0A177MWT3</accession>
<name>A0A177MWT3_9GAMM</name>